<dbReference type="OrthoDB" id="9815326at2"/>
<evidence type="ECO:0000256" key="1">
    <source>
        <dbReference type="SAM" id="MobiDB-lite"/>
    </source>
</evidence>
<gene>
    <name evidence="2" type="ORF">E2C06_14945</name>
</gene>
<dbReference type="InterPro" id="IPR007709">
    <property type="entry name" value="N-FG_amidohydro"/>
</dbReference>
<keyword evidence="3" id="KW-1185">Reference proteome</keyword>
<dbReference type="Gene3D" id="3.40.630.40">
    <property type="entry name" value="Zn-dependent exopeptidases"/>
    <property type="match status" value="1"/>
</dbReference>
<proteinExistence type="predicted"/>
<accession>A0A4R5QGG9</accession>
<dbReference type="AlphaFoldDB" id="A0A4R5QGG9"/>
<dbReference type="SUPFAM" id="SSF53187">
    <property type="entry name" value="Zn-dependent exopeptidases"/>
    <property type="match status" value="1"/>
</dbReference>
<dbReference type="Proteomes" id="UP000295096">
    <property type="component" value="Unassembled WGS sequence"/>
</dbReference>
<dbReference type="EMBL" id="SMSJ01000017">
    <property type="protein sequence ID" value="TDH61828.1"/>
    <property type="molecule type" value="Genomic_DNA"/>
</dbReference>
<dbReference type="GO" id="GO:0016787">
    <property type="term" value="F:hydrolase activity"/>
    <property type="evidence" value="ECO:0007669"/>
    <property type="project" value="UniProtKB-KW"/>
</dbReference>
<dbReference type="RefSeq" id="WP_133289407.1">
    <property type="nucleotide sequence ID" value="NZ_SMSJ01000017.1"/>
</dbReference>
<comment type="caution">
    <text evidence="2">The sequence shown here is derived from an EMBL/GenBank/DDBJ whole genome shotgun (WGS) entry which is preliminary data.</text>
</comment>
<keyword evidence="2" id="KW-0378">Hydrolase</keyword>
<evidence type="ECO:0000313" key="3">
    <source>
        <dbReference type="Proteomes" id="UP000295096"/>
    </source>
</evidence>
<feature type="region of interest" description="Disordered" evidence="1">
    <location>
        <begin position="239"/>
        <end position="270"/>
    </location>
</feature>
<dbReference type="PIRSF" id="PIRSF029730">
    <property type="entry name" value="UCP029730"/>
    <property type="match status" value="1"/>
</dbReference>
<name>A0A4R5QGG9_9PROT</name>
<dbReference type="InterPro" id="IPR011227">
    <property type="entry name" value="UCP029730"/>
</dbReference>
<organism evidence="2 3">
    <name type="scientific">Dankookia rubra</name>
    <dbReference type="NCBI Taxonomy" id="1442381"/>
    <lineage>
        <taxon>Bacteria</taxon>
        <taxon>Pseudomonadati</taxon>
        <taxon>Pseudomonadota</taxon>
        <taxon>Alphaproteobacteria</taxon>
        <taxon>Acetobacterales</taxon>
        <taxon>Roseomonadaceae</taxon>
        <taxon>Dankookia</taxon>
    </lineage>
</organism>
<protein>
    <submittedName>
        <fullName evidence="2">N-formylglutamate amidohydrolase</fullName>
    </submittedName>
</protein>
<evidence type="ECO:0000313" key="2">
    <source>
        <dbReference type="EMBL" id="TDH61828.1"/>
    </source>
</evidence>
<sequence>MSAAPPAVTALNEGGASRCVLLCEHASNFIPEEYASLGLPAAELERHIAHDIGAARLARRLSALLDAPLFLAGYSRLLIDLNRPWRAPSSIPEVSEATVIPGNLGIDAAERARRRAAWFTPFHDRVAAFLETRPGAAVIGVHSFTPVYLGEVRPWHAGILYGKAVRFGRALVQALAADPALVIGDNEPYRIELDYDYTVPVHGDAAGRDAVLLEVRQDLLGDEAGCEDWARRLAAALQQGRSGKSIPSPNPSLPFRGSGAAARRVPGSGK</sequence>
<reference evidence="2 3" key="1">
    <citation type="journal article" date="2016" name="J. Microbiol.">
        <title>Dankookia rubra gen. nov., sp. nov., an alphaproteobacterium isolated from sediment of a shallow stream.</title>
        <authorList>
            <person name="Kim W.H."/>
            <person name="Kim D.H."/>
            <person name="Kang K."/>
            <person name="Ahn T.Y."/>
        </authorList>
    </citation>
    <scope>NUCLEOTIDE SEQUENCE [LARGE SCALE GENOMIC DNA]</scope>
    <source>
        <strain evidence="2 3">JCM30602</strain>
    </source>
</reference>
<dbReference type="Pfam" id="PF05013">
    <property type="entry name" value="FGase"/>
    <property type="match status" value="1"/>
</dbReference>